<name>U1GT54_ENDPU</name>
<dbReference type="OrthoDB" id="17089at2759"/>
<keyword evidence="3" id="KW-1185">Reference proteome</keyword>
<dbReference type="PANTHER" id="PTHR28106:SF1">
    <property type="entry name" value="MITOCHONDRIAL ATPASE COMPLEX SUBUNIT ATP10"/>
    <property type="match status" value="1"/>
</dbReference>
<dbReference type="GO" id="GO:0005743">
    <property type="term" value="C:mitochondrial inner membrane"/>
    <property type="evidence" value="ECO:0007669"/>
    <property type="project" value="TreeGrafter"/>
</dbReference>
<dbReference type="EMBL" id="KE720818">
    <property type="protein sequence ID" value="ERF75171.1"/>
    <property type="molecule type" value="Genomic_DNA"/>
</dbReference>
<proteinExistence type="predicted"/>
<evidence type="ECO:0000313" key="2">
    <source>
        <dbReference type="EMBL" id="ERF75171.1"/>
    </source>
</evidence>
<feature type="region of interest" description="Disordered" evidence="1">
    <location>
        <begin position="72"/>
        <end position="91"/>
    </location>
</feature>
<evidence type="ECO:0000256" key="1">
    <source>
        <dbReference type="SAM" id="MobiDB-lite"/>
    </source>
</evidence>
<organism evidence="2 3">
    <name type="scientific">Endocarpon pusillum (strain Z07020 / HMAS-L-300199)</name>
    <name type="common">Lichen-forming fungus</name>
    <dbReference type="NCBI Taxonomy" id="1263415"/>
    <lineage>
        <taxon>Eukaryota</taxon>
        <taxon>Fungi</taxon>
        <taxon>Dikarya</taxon>
        <taxon>Ascomycota</taxon>
        <taxon>Pezizomycotina</taxon>
        <taxon>Eurotiomycetes</taxon>
        <taxon>Chaetothyriomycetidae</taxon>
        <taxon>Verrucariales</taxon>
        <taxon>Verrucariaceae</taxon>
        <taxon>Endocarpon</taxon>
    </lineage>
</organism>
<accession>U1GT54</accession>
<evidence type="ECO:0000313" key="3">
    <source>
        <dbReference type="Proteomes" id="UP000019373"/>
    </source>
</evidence>
<dbReference type="eggNOG" id="KOG4614">
    <property type="taxonomic scope" value="Eukaryota"/>
</dbReference>
<protein>
    <recommendedName>
        <fullName evidence="4">Mitochondrial ATPase complex subunit ATP10</fullName>
    </recommendedName>
</protein>
<sequence>MQKPRFLFPRDTLLDLLCIISRRPSYHCIHRQPVFQASLRHASTSTRPPPTKPTLAPRVPLRMLLDRNPDHTSAISKIPIPKGERGEKFTPSRLSRPIGLPYPPHPGQNAPHSHMSWSERRDSYADPENVQVRRRLLVRTLLRPYFQEWKRLEHFQGKSFVGSDRLFRREKALWFPNLWGWTLAWDGAEGRDTTPVLKGKVSLVSVQSGVWAETQVRTFLGEKENPELQRLIKENSRLVQKVEVNVQDHWFRALLVKLFKNGLRKSRPESEWGKYFTVRLSRDSGKGLTEDIRDAMGLLNSQVGYVYLLDTECRIRWAGSGHAWEGENKSLNAGLIRLLQEAREAKDPVRPALHADAVREGDLQEAVQKALA</sequence>
<dbReference type="AlphaFoldDB" id="U1GT54"/>
<dbReference type="HOGENOM" id="CLU_047290_1_0_1"/>
<reference evidence="3" key="1">
    <citation type="journal article" date="2014" name="BMC Genomics">
        <title>Genome characteristics reveal the impact of lichenization on lichen-forming fungus Endocarpon pusillum Hedwig (Verrucariales, Ascomycota).</title>
        <authorList>
            <person name="Wang Y.-Y."/>
            <person name="Liu B."/>
            <person name="Zhang X.-Y."/>
            <person name="Zhou Q.-M."/>
            <person name="Zhang T."/>
            <person name="Li H."/>
            <person name="Yu Y.-F."/>
            <person name="Zhang X.-L."/>
            <person name="Hao X.-Y."/>
            <person name="Wang M."/>
            <person name="Wang L."/>
            <person name="Wei J.-C."/>
        </authorList>
    </citation>
    <scope>NUCLEOTIDE SEQUENCE [LARGE SCALE GENOMIC DNA]</scope>
    <source>
        <strain evidence="3">Z07020 / HMAS-L-300199</strain>
    </source>
</reference>
<dbReference type="RefSeq" id="XP_007787518.1">
    <property type="nucleotide sequence ID" value="XM_007789328.1"/>
</dbReference>
<dbReference type="OMA" id="YFPNFHG"/>
<dbReference type="Proteomes" id="UP000019373">
    <property type="component" value="Unassembled WGS sequence"/>
</dbReference>
<dbReference type="Pfam" id="PF05176">
    <property type="entry name" value="ATP-synt_10"/>
    <property type="match status" value="1"/>
</dbReference>
<dbReference type="PANTHER" id="PTHR28106">
    <property type="entry name" value="MITOCHONDRIAL ATPASE COMPLEX SUBUNIT ATP10"/>
    <property type="match status" value="1"/>
</dbReference>
<dbReference type="GO" id="GO:0033615">
    <property type="term" value="P:mitochondrial proton-transporting ATP synthase complex assembly"/>
    <property type="evidence" value="ECO:0007669"/>
    <property type="project" value="TreeGrafter"/>
</dbReference>
<evidence type="ECO:0008006" key="4">
    <source>
        <dbReference type="Google" id="ProtNLM"/>
    </source>
</evidence>
<gene>
    <name evidence="2" type="ORF">EPUS_06211</name>
</gene>
<dbReference type="InterPro" id="IPR007849">
    <property type="entry name" value="ATP10"/>
</dbReference>
<dbReference type="GeneID" id="19241155"/>